<protein>
    <recommendedName>
        <fullName evidence="2">DUF3558 domain-containing protein</fullName>
    </recommendedName>
</protein>
<proteinExistence type="predicted"/>
<gene>
    <name evidence="1" type="ORF">OHU69_17880</name>
</gene>
<sequence length="154" mass="15487">MAACSAAPGREYATPGDLCGAKVSAKALEPLLPPGKKISAQPTSAVGTKRCRLLVDGNVVFSGSVEKRAPGTPAGDVAASALGVEPTDAHTGDGRFVYSKTGAVGRVECGGSARADSSLWVTVRSTHPATAADTLKVVKEYADSVGKGGDCGKR</sequence>
<dbReference type="EMBL" id="CP108195">
    <property type="protein sequence ID" value="WTS12746.1"/>
    <property type="molecule type" value="Genomic_DNA"/>
</dbReference>
<accession>A0AAU1U567</accession>
<name>A0AAU1U567_9ACTN</name>
<organism evidence="1">
    <name type="scientific">Streptomyces sp. NBC_00119</name>
    <dbReference type="NCBI Taxonomy" id="2975659"/>
    <lineage>
        <taxon>Bacteria</taxon>
        <taxon>Bacillati</taxon>
        <taxon>Actinomycetota</taxon>
        <taxon>Actinomycetes</taxon>
        <taxon>Kitasatosporales</taxon>
        <taxon>Streptomycetaceae</taxon>
        <taxon>Streptomyces</taxon>
    </lineage>
</organism>
<dbReference type="AlphaFoldDB" id="A0AAU1U567"/>
<reference evidence="1" key="1">
    <citation type="submission" date="2022-10" db="EMBL/GenBank/DDBJ databases">
        <title>The complete genomes of actinobacterial strains from the NBC collection.</title>
        <authorList>
            <person name="Joergensen T.S."/>
            <person name="Alvarez Arevalo M."/>
            <person name="Sterndorff E.B."/>
            <person name="Faurdal D."/>
            <person name="Vuksanovic O."/>
            <person name="Mourched A.-S."/>
            <person name="Charusanti P."/>
            <person name="Shaw S."/>
            <person name="Blin K."/>
            <person name="Weber T."/>
        </authorList>
    </citation>
    <scope>NUCLEOTIDE SEQUENCE</scope>
    <source>
        <strain evidence="1">NBC_00119</strain>
    </source>
</reference>
<evidence type="ECO:0000313" key="1">
    <source>
        <dbReference type="EMBL" id="WTS12746.1"/>
    </source>
</evidence>
<evidence type="ECO:0008006" key="2">
    <source>
        <dbReference type="Google" id="ProtNLM"/>
    </source>
</evidence>